<dbReference type="RefSeq" id="WP_248476243.1">
    <property type="nucleotide sequence ID" value="NZ_JALPRF010000001.1"/>
</dbReference>
<dbReference type="SUPFAM" id="SSF117856">
    <property type="entry name" value="AF0104/ALDC/Ptd012-like"/>
    <property type="match status" value="1"/>
</dbReference>
<dbReference type="CDD" id="cd11378">
    <property type="entry name" value="DUF296"/>
    <property type="match status" value="1"/>
</dbReference>
<evidence type="ECO:0000313" key="2">
    <source>
        <dbReference type="EMBL" id="MCK8491568.1"/>
    </source>
</evidence>
<keyword evidence="3" id="KW-1185">Reference proteome</keyword>
<accession>A0ABT0HHE2</accession>
<gene>
    <name evidence="2" type="ORF">M0L20_06860</name>
</gene>
<reference evidence="2 3" key="1">
    <citation type="submission" date="2022-04" db="EMBL/GenBank/DDBJ databases">
        <title>Spirosoma sp. strain RP8 genome sequencing and assembly.</title>
        <authorList>
            <person name="Jung Y."/>
        </authorList>
    </citation>
    <scope>NUCLEOTIDE SEQUENCE [LARGE SCALE GENOMIC DNA]</scope>
    <source>
        <strain evidence="2 3">RP8</strain>
    </source>
</reference>
<dbReference type="InterPro" id="IPR025707">
    <property type="entry name" value="DNA_bp_PD1"/>
</dbReference>
<dbReference type="Gene3D" id="3.30.1330.80">
    <property type="entry name" value="Hypothetical protein, similar to alpha- acetolactate decarboxylase, domain 2"/>
    <property type="match status" value="1"/>
</dbReference>
<dbReference type="PIRSF" id="PIRSF016702">
    <property type="entry name" value="DNA_bp_PD1"/>
    <property type="match status" value="1"/>
</dbReference>
<feature type="domain" description="PPC" evidence="1">
    <location>
        <begin position="20"/>
        <end position="154"/>
    </location>
</feature>
<dbReference type="PROSITE" id="PS51742">
    <property type="entry name" value="PPC"/>
    <property type="match status" value="1"/>
</dbReference>
<dbReference type="GO" id="GO:0003677">
    <property type="term" value="F:DNA binding"/>
    <property type="evidence" value="ECO:0007669"/>
    <property type="project" value="UniProtKB-KW"/>
</dbReference>
<comment type="caution">
    <text evidence="2">The sequence shown here is derived from an EMBL/GenBank/DDBJ whole genome shotgun (WGS) entry which is preliminary data.</text>
</comment>
<dbReference type="Pfam" id="PF03479">
    <property type="entry name" value="PCC"/>
    <property type="match status" value="1"/>
</dbReference>
<dbReference type="Proteomes" id="UP001202180">
    <property type="component" value="Unassembled WGS sequence"/>
</dbReference>
<evidence type="ECO:0000313" key="3">
    <source>
        <dbReference type="Proteomes" id="UP001202180"/>
    </source>
</evidence>
<organism evidence="2 3">
    <name type="scientific">Spirosoma liriopis</name>
    <dbReference type="NCBI Taxonomy" id="2937440"/>
    <lineage>
        <taxon>Bacteria</taxon>
        <taxon>Pseudomonadati</taxon>
        <taxon>Bacteroidota</taxon>
        <taxon>Cytophagia</taxon>
        <taxon>Cytophagales</taxon>
        <taxon>Cytophagaceae</taxon>
        <taxon>Spirosoma</taxon>
    </lineage>
</organism>
<sequence>MLPPVQQQSTPAHAVSPKYMSTPTGYVMVLRQGDNVLYELEQLAVNEKIPSASFSGFGFVHPTFGFWNAEKKDYDPKSMRDTEMASMTGSIAWKDDKPALHVHGVVTDKNFNAFGGHILALEVGTGSVEITITVHKKRLEREVDQTTGAAVLRL</sequence>
<evidence type="ECO:0000259" key="1">
    <source>
        <dbReference type="PROSITE" id="PS51742"/>
    </source>
</evidence>
<dbReference type="EMBL" id="JALPRF010000001">
    <property type="protein sequence ID" value="MCK8491568.1"/>
    <property type="molecule type" value="Genomic_DNA"/>
</dbReference>
<keyword evidence="2" id="KW-0238">DNA-binding</keyword>
<protein>
    <submittedName>
        <fullName evidence="2">DNA-binding protein</fullName>
    </submittedName>
</protein>
<dbReference type="PANTHER" id="PTHR34988:SF1">
    <property type="entry name" value="DNA-BINDING PROTEIN"/>
    <property type="match status" value="1"/>
</dbReference>
<dbReference type="PANTHER" id="PTHR34988">
    <property type="entry name" value="PROTEIN, PUTATIVE-RELATED"/>
    <property type="match status" value="1"/>
</dbReference>
<dbReference type="InterPro" id="IPR005175">
    <property type="entry name" value="PPC_dom"/>
</dbReference>
<name>A0ABT0HHE2_9BACT</name>
<proteinExistence type="predicted"/>